<comment type="similarity">
    <text evidence="1">Belongs to the inositol monophosphatase superfamily.</text>
</comment>
<evidence type="ECO:0000313" key="5">
    <source>
        <dbReference type="EMBL" id="BBU67776.1"/>
    </source>
</evidence>
<feature type="binding site" evidence="4">
    <location>
        <position position="243"/>
    </location>
    <ligand>
        <name>Mg(2+)</name>
        <dbReference type="ChEBI" id="CHEBI:18420"/>
        <label>1</label>
        <note>catalytic</note>
    </ligand>
</feature>
<evidence type="ECO:0000313" key="6">
    <source>
        <dbReference type="Proteomes" id="UP000463961"/>
    </source>
</evidence>
<dbReference type="SUPFAM" id="SSF56655">
    <property type="entry name" value="Carbohydrate phosphatase"/>
    <property type="match status" value="1"/>
</dbReference>
<dbReference type="Gene3D" id="3.40.190.80">
    <property type="match status" value="1"/>
</dbReference>
<proteinExistence type="inferred from homology"/>
<dbReference type="RefSeq" id="WP_162049250.1">
    <property type="nucleotide sequence ID" value="NZ_AP019011.1"/>
</dbReference>
<evidence type="ECO:0000256" key="4">
    <source>
        <dbReference type="PIRSR" id="PIRSR600760-2"/>
    </source>
</evidence>
<evidence type="ECO:0000256" key="3">
    <source>
        <dbReference type="ARBA" id="ARBA00022842"/>
    </source>
</evidence>
<protein>
    <submittedName>
        <fullName evidence="5">Phosphatase</fullName>
    </submittedName>
</protein>
<feature type="binding site" evidence="4">
    <location>
        <position position="82"/>
    </location>
    <ligand>
        <name>Mg(2+)</name>
        <dbReference type="ChEBI" id="CHEBI:18420"/>
        <label>1</label>
        <note>catalytic</note>
    </ligand>
</feature>
<feature type="binding site" evidence="4">
    <location>
        <position position="110"/>
    </location>
    <ligand>
        <name>Mg(2+)</name>
        <dbReference type="ChEBI" id="CHEBI:18420"/>
        <label>1</label>
        <note>catalytic</note>
    </ligand>
</feature>
<accession>A0A679I610</accession>
<dbReference type="GO" id="GO:0007165">
    <property type="term" value="P:signal transduction"/>
    <property type="evidence" value="ECO:0007669"/>
    <property type="project" value="TreeGrafter"/>
</dbReference>
<keyword evidence="6" id="KW-1185">Reference proteome</keyword>
<keyword evidence="2 4" id="KW-0479">Metal-binding</keyword>
<dbReference type="PROSITE" id="PS00630">
    <property type="entry name" value="IMP_2"/>
    <property type="match status" value="1"/>
</dbReference>
<evidence type="ECO:0000256" key="1">
    <source>
        <dbReference type="ARBA" id="ARBA00009759"/>
    </source>
</evidence>
<dbReference type="PRINTS" id="PR00377">
    <property type="entry name" value="IMPHPHTASES"/>
</dbReference>
<dbReference type="Proteomes" id="UP000463961">
    <property type="component" value="Chromosome"/>
</dbReference>
<dbReference type="GO" id="GO:0008934">
    <property type="term" value="F:inositol monophosphate 1-phosphatase activity"/>
    <property type="evidence" value="ECO:0007669"/>
    <property type="project" value="TreeGrafter"/>
</dbReference>
<dbReference type="PANTHER" id="PTHR20854:SF4">
    <property type="entry name" value="INOSITOL-1-MONOPHOSPHATASE-RELATED"/>
    <property type="match status" value="1"/>
</dbReference>
<feature type="binding site" evidence="4">
    <location>
        <position position="109"/>
    </location>
    <ligand>
        <name>Mg(2+)</name>
        <dbReference type="ChEBI" id="CHEBI:18420"/>
        <label>1</label>
        <note>catalytic</note>
    </ligand>
</feature>
<dbReference type="Gene3D" id="3.30.540.10">
    <property type="entry name" value="Fructose-1,6-Bisphosphatase, subunit A, domain 1"/>
    <property type="match status" value="1"/>
</dbReference>
<dbReference type="InterPro" id="IPR000760">
    <property type="entry name" value="Inositol_monophosphatase-like"/>
</dbReference>
<dbReference type="Pfam" id="PF00459">
    <property type="entry name" value="Inositol_P"/>
    <property type="match status" value="1"/>
</dbReference>
<dbReference type="AlphaFoldDB" id="A0A679I610"/>
<keyword evidence="3 4" id="KW-0460">Magnesium</keyword>
<sequence length="299" mass="31876">MVAIIERMSAPLISETAFWATCAIELKASLQALAAREVLPRFEHAQISTKSDGTLLSDADLAVQDALPDILGSIYPAPLLGEEMPADLQQMRWQDCQKGKGSLWIADPIDGTTNFANGLPWFAISVALVHQGVTVLGVTIAPALQQSWHASLGGGSYCNDTRLTLSTEPRSLKECVVGVDMTYLPAALRQNIANISPAGIARGDQQTAPWRGWRSLGASTLEWCALASGQIQAYVHGGQMPWDAAAGRLLLAEAGGLSMNLPDVLNQTAHDGSLTPLGYAAAAPGIWTAWQHWLRDQAG</sequence>
<dbReference type="PANTHER" id="PTHR20854">
    <property type="entry name" value="INOSITOL MONOPHOSPHATASE"/>
    <property type="match status" value="1"/>
</dbReference>
<dbReference type="GO" id="GO:0046854">
    <property type="term" value="P:phosphatidylinositol phosphate biosynthetic process"/>
    <property type="evidence" value="ECO:0007669"/>
    <property type="project" value="InterPro"/>
</dbReference>
<dbReference type="GO" id="GO:0006020">
    <property type="term" value="P:inositol metabolic process"/>
    <property type="evidence" value="ECO:0007669"/>
    <property type="project" value="TreeGrafter"/>
</dbReference>
<reference evidence="6" key="1">
    <citation type="submission" date="2020-01" db="EMBL/GenBank/DDBJ databases">
        <title>Phosphoaccumulans saitamaens gen. nov., sp. nov., a polyphosphate accumulating bacterium isolated from surface river water.</title>
        <authorList>
            <person name="Watanabe K."/>
            <person name="Suda W."/>
        </authorList>
    </citation>
    <scope>NUCLEOTIDE SEQUENCE [LARGE SCALE GENOMIC DNA]</scope>
    <source>
        <strain evidence="6">ICHIAU1</strain>
    </source>
</reference>
<feature type="binding site" evidence="4">
    <location>
        <position position="107"/>
    </location>
    <ligand>
        <name>Mg(2+)</name>
        <dbReference type="ChEBI" id="CHEBI:18420"/>
        <label>1</label>
        <note>catalytic</note>
    </ligand>
</feature>
<dbReference type="CDD" id="cd01637">
    <property type="entry name" value="IMPase_like"/>
    <property type="match status" value="1"/>
</dbReference>
<dbReference type="OrthoDB" id="9785695at2"/>
<dbReference type="EMBL" id="AP022345">
    <property type="protein sequence ID" value="BBU67776.1"/>
    <property type="molecule type" value="Genomic_DNA"/>
</dbReference>
<gene>
    <name evidence="5" type="ORF">ICHIAU1_00590</name>
</gene>
<dbReference type="InterPro" id="IPR020550">
    <property type="entry name" value="Inositol_monophosphatase_CS"/>
</dbReference>
<comment type="cofactor">
    <cofactor evidence="4">
        <name>Mg(2+)</name>
        <dbReference type="ChEBI" id="CHEBI:18420"/>
    </cofactor>
</comment>
<organism evidence="5 6">
    <name type="scientific">Fluviibacter phosphoraccumulans</name>
    <dbReference type="NCBI Taxonomy" id="1751046"/>
    <lineage>
        <taxon>Bacteria</taxon>
        <taxon>Pseudomonadati</taxon>
        <taxon>Pseudomonadota</taxon>
        <taxon>Betaproteobacteria</taxon>
        <taxon>Rhodocyclales</taxon>
        <taxon>Fluviibacteraceae</taxon>
        <taxon>Fluviibacter</taxon>
    </lineage>
</organism>
<dbReference type="GO" id="GO:0046872">
    <property type="term" value="F:metal ion binding"/>
    <property type="evidence" value="ECO:0007669"/>
    <property type="project" value="UniProtKB-KW"/>
</dbReference>
<evidence type="ECO:0000256" key="2">
    <source>
        <dbReference type="ARBA" id="ARBA00022723"/>
    </source>
</evidence>
<name>A0A679I610_9RHOO</name>